<dbReference type="InterPro" id="IPR051786">
    <property type="entry name" value="ASN_synthetase/amidase"/>
</dbReference>
<dbReference type="PIRSF" id="PIRSF001589">
    <property type="entry name" value="Asn_synthetase_glu-h"/>
    <property type="match status" value="1"/>
</dbReference>
<dbReference type="InterPro" id="IPR017932">
    <property type="entry name" value="GATase_2_dom"/>
</dbReference>
<organism evidence="8 9">
    <name type="scientific">Paenibacillus baekrokdamisoli</name>
    <dbReference type="NCBI Taxonomy" id="1712516"/>
    <lineage>
        <taxon>Bacteria</taxon>
        <taxon>Bacillati</taxon>
        <taxon>Bacillota</taxon>
        <taxon>Bacilli</taxon>
        <taxon>Bacillales</taxon>
        <taxon>Paenibacillaceae</taxon>
        <taxon>Paenibacillus</taxon>
    </lineage>
</organism>
<sequence length="603" mass="69748">MKWFIVAINLDGTTMPPLNEQTLVESIGTPYRQLNTHLHYEPAISALVIDALAIDIPQHMCTVHHQQTIIGDIRLDNRDVLLTRLTKSHTRTTDYINDLELALELILLHGINIVYDFVGEFAFVIWDERERKAIAVRDHIGMRTLFWTKKQNTLWISSDLCLLKDVFSLEQINTDYLMDFYLCNGHVDKVNTPYNNVYRLPSASWLEAINGSVHPHKYWNLYDQCEELRYRDVGEYESHFRELVVNAVKRRMTPSLKHAVLMSGGLDSTLLYGIAKTEMPAAQTIPVSGVFDRWHECDEREYIYAVLDHYNSRDDAVFEVCDDYGTFHQFPSEYIWTYEPAVTAATSSFTSSLIRCASSAGAKQIFTGYGSDHLLTGSFPTLADMLHSGKISLAVKEASQLASRYRLSTPKLLAHYGIGPLIGRGWAKELRKHGQFIEELKHIPSYNQQEYYRQFKGTMARLFSDRVLAAKYGVTMQHPFLDRELVEFLFRVPGEVRFQGNMTKPLLRKSMGKYLPQQIIERKNKTGHLPLTHEGLKQVWNEVFNVATKGRIRILNIISHQEWLQALYKFRHGMIEREDMWVLLALELWLYKLEEQIGVELVH</sequence>
<dbReference type="Gene3D" id="3.40.50.620">
    <property type="entry name" value="HUPs"/>
    <property type="match status" value="1"/>
</dbReference>
<evidence type="ECO:0000256" key="4">
    <source>
        <dbReference type="ARBA" id="ARBA00022741"/>
    </source>
</evidence>
<keyword evidence="5" id="KW-0067">ATP-binding</keyword>
<dbReference type="GO" id="GO:0004066">
    <property type="term" value="F:asparagine synthase (glutamine-hydrolyzing) activity"/>
    <property type="evidence" value="ECO:0007669"/>
    <property type="project" value="UniProtKB-EC"/>
</dbReference>
<proteinExistence type="inferred from homology"/>
<dbReference type="Pfam" id="PF00733">
    <property type="entry name" value="Asn_synthase"/>
    <property type="match status" value="1"/>
</dbReference>
<protein>
    <recommendedName>
        <fullName evidence="3">asparagine synthase (glutamine-hydrolyzing)</fullName>
        <ecNumber evidence="3">6.3.5.4</ecNumber>
    </recommendedName>
</protein>
<dbReference type="PANTHER" id="PTHR43284">
    <property type="entry name" value="ASPARAGINE SYNTHETASE (GLUTAMINE-HYDROLYZING)"/>
    <property type="match status" value="1"/>
</dbReference>
<keyword evidence="6" id="KW-0061">Asparagine biosynthesis</keyword>
<evidence type="ECO:0000256" key="6">
    <source>
        <dbReference type="ARBA" id="ARBA00022888"/>
    </source>
</evidence>
<evidence type="ECO:0000256" key="3">
    <source>
        <dbReference type="ARBA" id="ARBA00012737"/>
    </source>
</evidence>
<dbReference type="SUPFAM" id="SSF56235">
    <property type="entry name" value="N-terminal nucleophile aminohydrolases (Ntn hydrolases)"/>
    <property type="match status" value="1"/>
</dbReference>
<evidence type="ECO:0000313" key="8">
    <source>
        <dbReference type="EMBL" id="BBH22065.1"/>
    </source>
</evidence>
<dbReference type="GO" id="GO:0006529">
    <property type="term" value="P:asparagine biosynthetic process"/>
    <property type="evidence" value="ECO:0007669"/>
    <property type="project" value="UniProtKB-KW"/>
</dbReference>
<dbReference type="PANTHER" id="PTHR43284:SF1">
    <property type="entry name" value="ASPARAGINE SYNTHETASE"/>
    <property type="match status" value="1"/>
</dbReference>
<dbReference type="Gene3D" id="3.60.20.10">
    <property type="entry name" value="Glutamine Phosphoribosylpyrophosphate, subunit 1, domain 1"/>
    <property type="match status" value="1"/>
</dbReference>
<comment type="pathway">
    <text evidence="1">Amino-acid biosynthesis; L-asparagine biosynthesis; L-asparagine from L-aspartate (L-Gln route): step 1/1.</text>
</comment>
<dbReference type="InterPro" id="IPR029055">
    <property type="entry name" value="Ntn_hydrolases_N"/>
</dbReference>
<gene>
    <name evidence="8" type="ORF">Back11_34100</name>
</gene>
<reference evidence="8 9" key="1">
    <citation type="submission" date="2018-11" db="EMBL/GenBank/DDBJ databases">
        <title>Complete genome sequence of Paenibacillus baekrokdamisoli strain KCTC 33723.</title>
        <authorList>
            <person name="Kang S.W."/>
            <person name="Lee K.C."/>
            <person name="Kim K.K."/>
            <person name="Kim J.S."/>
            <person name="Kim D.S."/>
            <person name="Ko S.H."/>
            <person name="Yang S.H."/>
            <person name="Lee J.S."/>
        </authorList>
    </citation>
    <scope>NUCLEOTIDE SEQUENCE [LARGE SCALE GENOMIC DNA]</scope>
    <source>
        <strain evidence="8 9">KCTC 33723</strain>
    </source>
</reference>
<dbReference type="EMBL" id="AP019308">
    <property type="protein sequence ID" value="BBH22065.1"/>
    <property type="molecule type" value="Genomic_DNA"/>
</dbReference>
<dbReference type="EC" id="6.3.5.4" evidence="3"/>
<dbReference type="AlphaFoldDB" id="A0A3G9J124"/>
<keyword evidence="4" id="KW-0547">Nucleotide-binding</keyword>
<dbReference type="SUPFAM" id="SSF52402">
    <property type="entry name" value="Adenine nucleotide alpha hydrolases-like"/>
    <property type="match status" value="1"/>
</dbReference>
<evidence type="ECO:0000256" key="2">
    <source>
        <dbReference type="ARBA" id="ARBA00005752"/>
    </source>
</evidence>
<evidence type="ECO:0000313" key="9">
    <source>
        <dbReference type="Proteomes" id="UP000275368"/>
    </source>
</evidence>
<dbReference type="KEGG" id="pbk:Back11_34100"/>
<name>A0A3G9J124_9BACL</name>
<dbReference type="OrthoDB" id="9763290at2"/>
<comment type="similarity">
    <text evidence="2">Belongs to the asparagine synthetase family.</text>
</comment>
<dbReference type="Pfam" id="PF13537">
    <property type="entry name" value="GATase_7"/>
    <property type="match status" value="1"/>
</dbReference>
<dbReference type="InterPro" id="IPR001962">
    <property type="entry name" value="Asn_synthase"/>
</dbReference>
<keyword evidence="6" id="KW-0028">Amino-acid biosynthesis</keyword>
<dbReference type="InterPro" id="IPR014729">
    <property type="entry name" value="Rossmann-like_a/b/a_fold"/>
</dbReference>
<evidence type="ECO:0000256" key="7">
    <source>
        <dbReference type="ARBA" id="ARBA00048741"/>
    </source>
</evidence>
<comment type="catalytic activity">
    <reaction evidence="7">
        <text>L-aspartate + L-glutamine + ATP + H2O = L-asparagine + L-glutamate + AMP + diphosphate + H(+)</text>
        <dbReference type="Rhea" id="RHEA:12228"/>
        <dbReference type="ChEBI" id="CHEBI:15377"/>
        <dbReference type="ChEBI" id="CHEBI:15378"/>
        <dbReference type="ChEBI" id="CHEBI:29985"/>
        <dbReference type="ChEBI" id="CHEBI:29991"/>
        <dbReference type="ChEBI" id="CHEBI:30616"/>
        <dbReference type="ChEBI" id="CHEBI:33019"/>
        <dbReference type="ChEBI" id="CHEBI:58048"/>
        <dbReference type="ChEBI" id="CHEBI:58359"/>
        <dbReference type="ChEBI" id="CHEBI:456215"/>
        <dbReference type="EC" id="6.3.5.4"/>
    </reaction>
</comment>
<dbReference type="RefSeq" id="WP_125659560.1">
    <property type="nucleotide sequence ID" value="NZ_AP019308.1"/>
</dbReference>
<dbReference type="GO" id="GO:0005524">
    <property type="term" value="F:ATP binding"/>
    <property type="evidence" value="ECO:0007669"/>
    <property type="project" value="UniProtKB-KW"/>
</dbReference>
<keyword evidence="9" id="KW-1185">Reference proteome</keyword>
<evidence type="ECO:0000256" key="5">
    <source>
        <dbReference type="ARBA" id="ARBA00022840"/>
    </source>
</evidence>
<dbReference type="Proteomes" id="UP000275368">
    <property type="component" value="Chromosome"/>
</dbReference>
<dbReference type="InterPro" id="IPR006426">
    <property type="entry name" value="Asn_synth_AEB"/>
</dbReference>
<evidence type="ECO:0000256" key="1">
    <source>
        <dbReference type="ARBA" id="ARBA00005187"/>
    </source>
</evidence>
<accession>A0A3G9J124</accession>
<dbReference type="CDD" id="cd01991">
    <property type="entry name" value="Asn_synthase_B_C"/>
    <property type="match status" value="1"/>
</dbReference>